<dbReference type="InterPro" id="IPR051434">
    <property type="entry name" value="DnaJ_C_subfamily_member5"/>
</dbReference>
<evidence type="ECO:0000313" key="9">
    <source>
        <dbReference type="Proteomes" id="UP001303046"/>
    </source>
</evidence>
<gene>
    <name evidence="8" type="primary">Necator_chrIV.g15489</name>
    <name evidence="8" type="ORF">RB195_002194</name>
</gene>
<dbReference type="SMART" id="SM00271">
    <property type="entry name" value="DnaJ"/>
    <property type="match status" value="1"/>
</dbReference>
<evidence type="ECO:0000256" key="4">
    <source>
        <dbReference type="ARBA" id="ARBA00023186"/>
    </source>
</evidence>
<protein>
    <recommendedName>
        <fullName evidence="7">J domain-containing protein</fullName>
    </recommendedName>
</protein>
<sequence length="298" mass="32288">MIIATLDAISPDADLVVAGVEICCMARILADMSGGYEPCRSDDLPTSERPIPDMSSNGRTADDGGAGADPHGNHSHGIGHDSKSTHLYSVLGVDKKATEEEIKKAYRKLALKYHPDKNLDGDPEKTEKFKEINYANGVLSNPNKRKVYDEMGDTGLKLMEQFGEDEKVLQWLLKPWFKWVFFGFGLLTCGFFCCCCGCMCCCKCCCNFCCGKYVPKEDEDYEPPDLEEADVAEADSAARPQGVAEGTTVITSQPTGEKPTPRSSPPPSLRGPNGEAPTRPAIIAMPPPPGYGSMESST</sequence>
<evidence type="ECO:0000256" key="3">
    <source>
        <dbReference type="ARBA" id="ARBA00023139"/>
    </source>
</evidence>
<keyword evidence="4" id="KW-0143">Chaperone</keyword>
<organism evidence="8 9">
    <name type="scientific">Necator americanus</name>
    <name type="common">Human hookworm</name>
    <dbReference type="NCBI Taxonomy" id="51031"/>
    <lineage>
        <taxon>Eukaryota</taxon>
        <taxon>Metazoa</taxon>
        <taxon>Ecdysozoa</taxon>
        <taxon>Nematoda</taxon>
        <taxon>Chromadorea</taxon>
        <taxon>Rhabditida</taxon>
        <taxon>Rhabditina</taxon>
        <taxon>Rhabditomorpha</taxon>
        <taxon>Strongyloidea</taxon>
        <taxon>Ancylostomatidae</taxon>
        <taxon>Bunostominae</taxon>
        <taxon>Necator</taxon>
    </lineage>
</organism>
<dbReference type="InterPro" id="IPR001623">
    <property type="entry name" value="DnaJ_domain"/>
</dbReference>
<feature type="region of interest" description="Disordered" evidence="6">
    <location>
        <begin position="232"/>
        <end position="298"/>
    </location>
</feature>
<dbReference type="SUPFAM" id="SSF46565">
    <property type="entry name" value="Chaperone J-domain"/>
    <property type="match status" value="1"/>
</dbReference>
<reference evidence="8 9" key="1">
    <citation type="submission" date="2023-08" db="EMBL/GenBank/DDBJ databases">
        <title>A Necator americanus chromosomal reference genome.</title>
        <authorList>
            <person name="Ilik V."/>
            <person name="Petrzelkova K.J."/>
            <person name="Pardy F."/>
            <person name="Fuh T."/>
            <person name="Niatou-Singa F.S."/>
            <person name="Gouil Q."/>
            <person name="Baker L."/>
            <person name="Ritchie M.E."/>
            <person name="Jex A.R."/>
            <person name="Gazzola D."/>
            <person name="Li H."/>
            <person name="Toshio Fujiwara R."/>
            <person name="Zhan B."/>
            <person name="Aroian R.V."/>
            <person name="Pafco B."/>
            <person name="Schwarz E.M."/>
        </authorList>
    </citation>
    <scope>NUCLEOTIDE SEQUENCE [LARGE SCALE GENOMIC DNA]</scope>
    <source>
        <strain evidence="8 9">Aroian</strain>
        <tissue evidence="8">Whole animal</tissue>
    </source>
</reference>
<dbReference type="Gene3D" id="1.10.287.110">
    <property type="entry name" value="DnaJ domain"/>
    <property type="match status" value="1"/>
</dbReference>
<evidence type="ECO:0000259" key="7">
    <source>
        <dbReference type="PROSITE" id="PS50076"/>
    </source>
</evidence>
<dbReference type="PANTHER" id="PTHR44027">
    <property type="entry name" value="DNAJ HOMOLOG SUBFAMILY C MEMBER 5 HOMOLOG"/>
    <property type="match status" value="1"/>
</dbReference>
<dbReference type="CDD" id="cd06257">
    <property type="entry name" value="DnaJ"/>
    <property type="match status" value="1"/>
</dbReference>
<keyword evidence="5" id="KW-0449">Lipoprotein</keyword>
<evidence type="ECO:0000313" key="8">
    <source>
        <dbReference type="EMBL" id="KAK6750051.1"/>
    </source>
</evidence>
<feature type="domain" description="J" evidence="7">
    <location>
        <begin position="86"/>
        <end position="152"/>
    </location>
</feature>
<comment type="subcellular location">
    <subcellularLocation>
        <location evidence="1">Membrane</location>
        <topology evidence="1">Lipid-anchor</topology>
    </subcellularLocation>
</comment>
<keyword evidence="3" id="KW-0564">Palmitate</keyword>
<name>A0ABR1DHU8_NECAM</name>
<dbReference type="PANTHER" id="PTHR44027:SF7">
    <property type="entry name" value="DNAJ HOMOLOG SUBFAMILY C MEMBER 5 HOMOLOG"/>
    <property type="match status" value="1"/>
</dbReference>
<dbReference type="Pfam" id="PF00226">
    <property type="entry name" value="DnaJ"/>
    <property type="match status" value="1"/>
</dbReference>
<accession>A0ABR1DHU8</accession>
<keyword evidence="9" id="KW-1185">Reference proteome</keyword>
<evidence type="ECO:0000256" key="1">
    <source>
        <dbReference type="ARBA" id="ARBA00004635"/>
    </source>
</evidence>
<proteinExistence type="predicted"/>
<comment type="caution">
    <text evidence="8">The sequence shown here is derived from an EMBL/GenBank/DDBJ whole genome shotgun (WGS) entry which is preliminary data.</text>
</comment>
<dbReference type="PRINTS" id="PR00625">
    <property type="entry name" value="JDOMAIN"/>
</dbReference>
<evidence type="ECO:0000256" key="2">
    <source>
        <dbReference type="ARBA" id="ARBA00023136"/>
    </source>
</evidence>
<dbReference type="EMBL" id="JAVFWL010000004">
    <property type="protein sequence ID" value="KAK6750051.1"/>
    <property type="molecule type" value="Genomic_DNA"/>
</dbReference>
<dbReference type="InterPro" id="IPR036869">
    <property type="entry name" value="J_dom_sf"/>
</dbReference>
<dbReference type="Proteomes" id="UP001303046">
    <property type="component" value="Unassembled WGS sequence"/>
</dbReference>
<dbReference type="PROSITE" id="PS50076">
    <property type="entry name" value="DNAJ_2"/>
    <property type="match status" value="1"/>
</dbReference>
<evidence type="ECO:0000256" key="6">
    <source>
        <dbReference type="SAM" id="MobiDB-lite"/>
    </source>
</evidence>
<evidence type="ECO:0000256" key="5">
    <source>
        <dbReference type="ARBA" id="ARBA00023288"/>
    </source>
</evidence>
<keyword evidence="2" id="KW-0472">Membrane</keyword>
<feature type="region of interest" description="Disordered" evidence="6">
    <location>
        <begin position="40"/>
        <end position="83"/>
    </location>
</feature>